<keyword evidence="2" id="KW-0251">Elongation factor</keyword>
<evidence type="ECO:0000259" key="1">
    <source>
        <dbReference type="Pfam" id="PF01272"/>
    </source>
</evidence>
<dbReference type="InterPro" id="IPR036953">
    <property type="entry name" value="GreA/GreB_C_sf"/>
</dbReference>
<name>A0A1Q9HLR7_9VIBR</name>
<dbReference type="OrthoDB" id="5293337at2"/>
<organism evidence="2 3">
    <name type="scientific">Vibrio panuliri</name>
    <dbReference type="NCBI Taxonomy" id="1381081"/>
    <lineage>
        <taxon>Bacteria</taxon>
        <taxon>Pseudomonadati</taxon>
        <taxon>Pseudomonadota</taxon>
        <taxon>Gammaproteobacteria</taxon>
        <taxon>Vibrionales</taxon>
        <taxon>Vibrionaceae</taxon>
        <taxon>Vibrio</taxon>
    </lineage>
</organism>
<dbReference type="EMBL" id="MJMJ01000008">
    <property type="protein sequence ID" value="OLQ91531.1"/>
    <property type="molecule type" value="Genomic_DNA"/>
</dbReference>
<proteinExistence type="predicted"/>
<dbReference type="Proteomes" id="UP000186313">
    <property type="component" value="Unassembled WGS sequence"/>
</dbReference>
<dbReference type="InterPro" id="IPR001437">
    <property type="entry name" value="Tscrpt_elong_fac_GreA/B_C"/>
</dbReference>
<dbReference type="Gene3D" id="3.10.50.30">
    <property type="entry name" value="Transcription elongation factor, GreA/GreB, C-terminal domain"/>
    <property type="match status" value="1"/>
</dbReference>
<reference evidence="2 3" key="1">
    <citation type="submission" date="2016-09" db="EMBL/GenBank/DDBJ databases">
        <title>Genomic Taxonomy of the Vibrionaceae.</title>
        <authorList>
            <person name="Gonzalez-Castillo A."/>
            <person name="Gomez-Gil B."/>
            <person name="Enciso-Ibarra K."/>
        </authorList>
    </citation>
    <scope>NUCLEOTIDE SEQUENCE [LARGE SCALE GENOMIC DNA]</scope>
    <source>
        <strain evidence="2 3">CAIM 703</strain>
    </source>
</reference>
<comment type="caution">
    <text evidence="2">The sequence shown here is derived from an EMBL/GenBank/DDBJ whole genome shotgun (WGS) entry which is preliminary data.</text>
</comment>
<dbReference type="STRING" id="1381081.BIY22_17820"/>
<dbReference type="Pfam" id="PF01272">
    <property type="entry name" value="GreA_GreB"/>
    <property type="match status" value="1"/>
</dbReference>
<dbReference type="GO" id="GO:0032784">
    <property type="term" value="P:regulation of DNA-templated transcription elongation"/>
    <property type="evidence" value="ECO:0007669"/>
    <property type="project" value="InterPro"/>
</dbReference>
<dbReference type="AlphaFoldDB" id="A0A1Q9HLR7"/>
<dbReference type="GO" id="GO:0003677">
    <property type="term" value="F:DNA binding"/>
    <property type="evidence" value="ECO:0007669"/>
    <property type="project" value="InterPro"/>
</dbReference>
<gene>
    <name evidence="2" type="ORF">BIY22_17820</name>
</gene>
<keyword evidence="2" id="KW-0648">Protein biosynthesis</keyword>
<protein>
    <submittedName>
        <fullName evidence="2">Transcription elongation factor</fullName>
    </submittedName>
</protein>
<dbReference type="RefSeq" id="WP_075706838.1">
    <property type="nucleotide sequence ID" value="NZ_MJMJ01000008.1"/>
</dbReference>
<evidence type="ECO:0000313" key="2">
    <source>
        <dbReference type="EMBL" id="OLQ91531.1"/>
    </source>
</evidence>
<evidence type="ECO:0000313" key="3">
    <source>
        <dbReference type="Proteomes" id="UP000186313"/>
    </source>
</evidence>
<dbReference type="GO" id="GO:0003746">
    <property type="term" value="F:translation elongation factor activity"/>
    <property type="evidence" value="ECO:0007669"/>
    <property type="project" value="UniProtKB-KW"/>
</dbReference>
<feature type="domain" description="Transcription elongation factor GreA/GreB C-terminal" evidence="1">
    <location>
        <begin position="82"/>
        <end position="158"/>
    </location>
</feature>
<dbReference type="SUPFAM" id="SSF54534">
    <property type="entry name" value="FKBP-like"/>
    <property type="match status" value="1"/>
</dbReference>
<accession>A0A1Q9HLR7</accession>
<sequence>MEKQQIVDAILLALEEKLSIARSSTQRAIDAATDEETIPEHKYDTLALEASYLAHGQALRVQESESELSLMRHFKVRSFEQQAIAVGAYVELEDDDGKAKHFFIAPCAGGLEVACLEKRIYLLTTQSPLGKLLKGKYEGDEVELKIADKSIHYDIVTVL</sequence>